<reference evidence="10" key="1">
    <citation type="submission" date="2010-07" db="EMBL/GenBank/DDBJ databases">
        <title>The complete genome of Methanosalsum zhilinae DSM 4017.</title>
        <authorList>
            <consortium name="US DOE Joint Genome Institute (JGI-PGF)"/>
            <person name="Lucas S."/>
            <person name="Copeland A."/>
            <person name="Lapidus A."/>
            <person name="Glavina del Rio T."/>
            <person name="Dalin E."/>
            <person name="Tice H."/>
            <person name="Bruce D."/>
            <person name="Goodwin L."/>
            <person name="Pitluck S."/>
            <person name="Kyrpides N."/>
            <person name="Mavromatis K."/>
            <person name="Ovchinnikova G."/>
            <person name="Daligault H."/>
            <person name="Detter J.C."/>
            <person name="Han C."/>
            <person name="Tapia R."/>
            <person name="Larimer F."/>
            <person name="Land M."/>
            <person name="Hauser L."/>
            <person name="Markowitz V."/>
            <person name="Cheng J.-F."/>
            <person name="Hugenholtz P."/>
            <person name="Woyke T."/>
            <person name="Wu D."/>
            <person name="Spring S."/>
            <person name="Schueler E."/>
            <person name="Brambilla E."/>
            <person name="Klenk H.-P."/>
            <person name="Eisen J.A."/>
        </authorList>
    </citation>
    <scope>NUCLEOTIDE SEQUENCE</scope>
    <source>
        <strain evidence="10">DSM 4017</strain>
    </source>
</reference>
<dbReference type="InterPro" id="IPR044643">
    <property type="entry name" value="TrpF_fam"/>
</dbReference>
<evidence type="ECO:0000259" key="9">
    <source>
        <dbReference type="Pfam" id="PF00697"/>
    </source>
</evidence>
<dbReference type="EC" id="5.3.1.24" evidence="8"/>
<comment type="similarity">
    <text evidence="3 8">Belongs to the TrpF family.</text>
</comment>
<dbReference type="CDD" id="cd00405">
    <property type="entry name" value="PRAI"/>
    <property type="match status" value="1"/>
</dbReference>
<sequence>MKQAQPRVKICGMKSHAEIETAASFGADAVGIITEVPVKTRRKVDLQTAAALISKVPLFVKSVMVIMPENAEHATEMIEFAQPDVIQLHSYLNTREIEKIRDNTDVQIIKTFQIPVKIAGPVDQATDKIVEKINSFTQNCLIDGVLLDSHSSAGSGGTGRVHRWDISQKIVQKSEVPVILAGGLDPSNISEAVRCVAPYGVDTASGIETNGEKDREKIELFIRGARCIE</sequence>
<feature type="domain" description="N-(5'phosphoribosyl) anthranilate isomerase (PRAI)" evidence="9">
    <location>
        <begin position="8"/>
        <end position="222"/>
    </location>
</feature>
<keyword evidence="4 8" id="KW-0028">Amino-acid biosynthesis</keyword>
<dbReference type="STRING" id="679901.Mzhil_0176"/>
<dbReference type="SUPFAM" id="SSF51366">
    <property type="entry name" value="Ribulose-phoshate binding barrel"/>
    <property type="match status" value="1"/>
</dbReference>
<evidence type="ECO:0000256" key="6">
    <source>
        <dbReference type="ARBA" id="ARBA00023141"/>
    </source>
</evidence>
<gene>
    <name evidence="8" type="primary">trpF</name>
    <name evidence="10" type="ordered locus">Mzhil_0176</name>
</gene>
<evidence type="ECO:0000256" key="7">
    <source>
        <dbReference type="ARBA" id="ARBA00023235"/>
    </source>
</evidence>
<dbReference type="AlphaFoldDB" id="F7XN98"/>
<dbReference type="OrthoDB" id="27513at2157"/>
<dbReference type="PANTHER" id="PTHR42894:SF1">
    <property type="entry name" value="N-(5'-PHOSPHORIBOSYL)ANTHRANILATE ISOMERASE"/>
    <property type="match status" value="1"/>
</dbReference>
<keyword evidence="6 8" id="KW-0057">Aromatic amino acid biosynthesis</keyword>
<dbReference type="GO" id="GO:0004640">
    <property type="term" value="F:phosphoribosylanthranilate isomerase activity"/>
    <property type="evidence" value="ECO:0007669"/>
    <property type="project" value="UniProtKB-UniRule"/>
</dbReference>
<keyword evidence="11" id="KW-1185">Reference proteome</keyword>
<dbReference type="RefSeq" id="WP_013897495.1">
    <property type="nucleotide sequence ID" value="NC_015676.1"/>
</dbReference>
<proteinExistence type="inferred from homology"/>
<accession>F7XN98</accession>
<keyword evidence="7 8" id="KW-0413">Isomerase</keyword>
<evidence type="ECO:0000313" key="10">
    <source>
        <dbReference type="EMBL" id="AEH60056.1"/>
    </source>
</evidence>
<dbReference type="KEGG" id="mzh:Mzhil_0176"/>
<comment type="catalytic activity">
    <reaction evidence="1 8">
        <text>N-(5-phospho-beta-D-ribosyl)anthranilate = 1-(2-carboxyphenylamino)-1-deoxy-D-ribulose 5-phosphate</text>
        <dbReference type="Rhea" id="RHEA:21540"/>
        <dbReference type="ChEBI" id="CHEBI:18277"/>
        <dbReference type="ChEBI" id="CHEBI:58613"/>
        <dbReference type="EC" id="5.3.1.24"/>
    </reaction>
</comment>
<dbReference type="InterPro" id="IPR011060">
    <property type="entry name" value="RibuloseP-bd_barrel"/>
</dbReference>
<comment type="pathway">
    <text evidence="2 8">Amino-acid biosynthesis; L-tryptophan biosynthesis; L-tryptophan from chorismate: step 3/5.</text>
</comment>
<evidence type="ECO:0000256" key="4">
    <source>
        <dbReference type="ARBA" id="ARBA00022605"/>
    </source>
</evidence>
<dbReference type="Gene3D" id="3.20.20.70">
    <property type="entry name" value="Aldolase class I"/>
    <property type="match status" value="1"/>
</dbReference>
<name>F7XN98_METZD</name>
<protein>
    <recommendedName>
        <fullName evidence="8">N-(5'-phosphoribosyl)anthranilate isomerase</fullName>
        <shortName evidence="8">PRAI</shortName>
        <ecNumber evidence="8">5.3.1.24</ecNumber>
    </recommendedName>
</protein>
<evidence type="ECO:0000256" key="3">
    <source>
        <dbReference type="ARBA" id="ARBA00007571"/>
    </source>
</evidence>
<dbReference type="EMBL" id="CP002101">
    <property type="protein sequence ID" value="AEH60056.1"/>
    <property type="molecule type" value="Genomic_DNA"/>
</dbReference>
<evidence type="ECO:0000256" key="2">
    <source>
        <dbReference type="ARBA" id="ARBA00004664"/>
    </source>
</evidence>
<dbReference type="HAMAP" id="MF_00135">
    <property type="entry name" value="PRAI"/>
    <property type="match status" value="1"/>
</dbReference>
<evidence type="ECO:0000256" key="8">
    <source>
        <dbReference type="HAMAP-Rule" id="MF_00135"/>
    </source>
</evidence>
<dbReference type="GeneID" id="10821773"/>
<dbReference type="InterPro" id="IPR001240">
    <property type="entry name" value="PRAI_dom"/>
</dbReference>
<dbReference type="InterPro" id="IPR013785">
    <property type="entry name" value="Aldolase_TIM"/>
</dbReference>
<evidence type="ECO:0000256" key="1">
    <source>
        <dbReference type="ARBA" id="ARBA00001164"/>
    </source>
</evidence>
<evidence type="ECO:0000313" key="11">
    <source>
        <dbReference type="Proteomes" id="UP000006622"/>
    </source>
</evidence>
<dbReference type="PANTHER" id="PTHR42894">
    <property type="entry name" value="N-(5'-PHOSPHORIBOSYL)ANTHRANILATE ISOMERASE"/>
    <property type="match status" value="1"/>
</dbReference>
<dbReference type="Pfam" id="PF00697">
    <property type="entry name" value="PRAI"/>
    <property type="match status" value="1"/>
</dbReference>
<organism evidence="10 11">
    <name type="scientific">Methanosalsum zhilinae (strain DSM 4017 / NBRC 107636 / OCM 62 / WeN5)</name>
    <name type="common">Methanohalophilus zhilinae</name>
    <dbReference type="NCBI Taxonomy" id="679901"/>
    <lineage>
        <taxon>Archaea</taxon>
        <taxon>Methanobacteriati</taxon>
        <taxon>Methanobacteriota</taxon>
        <taxon>Stenosarchaea group</taxon>
        <taxon>Methanomicrobia</taxon>
        <taxon>Methanosarcinales</taxon>
        <taxon>Methanosarcinaceae</taxon>
        <taxon>Methanosalsum</taxon>
    </lineage>
</organism>
<dbReference type="HOGENOM" id="CLU_076364_2_1_2"/>
<evidence type="ECO:0000256" key="5">
    <source>
        <dbReference type="ARBA" id="ARBA00022822"/>
    </source>
</evidence>
<keyword evidence="5 8" id="KW-0822">Tryptophan biosynthesis</keyword>
<dbReference type="Proteomes" id="UP000006622">
    <property type="component" value="Chromosome"/>
</dbReference>
<dbReference type="UniPathway" id="UPA00035">
    <property type="reaction ID" value="UER00042"/>
</dbReference>
<dbReference type="GO" id="GO:0000162">
    <property type="term" value="P:L-tryptophan biosynthetic process"/>
    <property type="evidence" value="ECO:0007669"/>
    <property type="project" value="UniProtKB-UniRule"/>
</dbReference>